<comment type="caution">
    <text evidence="1">The sequence shown here is derived from an EMBL/GenBank/DDBJ whole genome shotgun (WGS) entry which is preliminary data.</text>
</comment>
<name>A0ABN1ADR6_9ACTN</name>
<evidence type="ECO:0000313" key="1">
    <source>
        <dbReference type="EMBL" id="GAA0473988.1"/>
    </source>
</evidence>
<reference evidence="1 2" key="1">
    <citation type="journal article" date="2019" name="Int. J. Syst. Evol. Microbiol.">
        <title>The Global Catalogue of Microorganisms (GCM) 10K type strain sequencing project: providing services to taxonomists for standard genome sequencing and annotation.</title>
        <authorList>
            <consortium name="The Broad Institute Genomics Platform"/>
            <consortium name="The Broad Institute Genome Sequencing Center for Infectious Disease"/>
            <person name="Wu L."/>
            <person name="Ma J."/>
        </authorList>
    </citation>
    <scope>NUCLEOTIDE SEQUENCE [LARGE SCALE GENOMIC DNA]</scope>
    <source>
        <strain evidence="1 2">JCM 4805</strain>
    </source>
</reference>
<protein>
    <recommendedName>
        <fullName evidence="3">DUF4145 domain-containing protein</fullName>
    </recommendedName>
</protein>
<gene>
    <name evidence="1" type="ORF">GCM10010361_42930</name>
</gene>
<evidence type="ECO:0008006" key="3">
    <source>
        <dbReference type="Google" id="ProtNLM"/>
    </source>
</evidence>
<dbReference type="RefSeq" id="WP_346096710.1">
    <property type="nucleotide sequence ID" value="NZ_BAAABY010000030.1"/>
</dbReference>
<dbReference type="Proteomes" id="UP001500909">
    <property type="component" value="Unassembled WGS sequence"/>
</dbReference>
<proteinExistence type="predicted"/>
<keyword evidence="2" id="KW-1185">Reference proteome</keyword>
<organism evidence="1 2">
    <name type="scientific">Streptomyces olivaceiscleroticus</name>
    <dbReference type="NCBI Taxonomy" id="68245"/>
    <lineage>
        <taxon>Bacteria</taxon>
        <taxon>Bacillati</taxon>
        <taxon>Actinomycetota</taxon>
        <taxon>Actinomycetes</taxon>
        <taxon>Kitasatosporales</taxon>
        <taxon>Streptomycetaceae</taxon>
        <taxon>Streptomyces</taxon>
    </lineage>
</organism>
<accession>A0ABN1ADR6</accession>
<sequence>MIDIDKMVEQLDVLIAEYQRLIGTREEGVLASDRAKLLASRLEAAIDRLAVPGSSYVQQLAPYRNEKRVKYKIREIYSIALGLRDDLKAGWTESVVEMVHADTHSDYLEMAESLLTSGHKDAAAVIAGTALEVHVRALCAKNGVDTTLSSGGPMKADAMNTELKKKDVYTETQRKQVSAWMGLRNSAAHGDYGDYDKQQVQLLVDGTRYFMLKYPA</sequence>
<evidence type="ECO:0000313" key="2">
    <source>
        <dbReference type="Proteomes" id="UP001500909"/>
    </source>
</evidence>
<dbReference type="EMBL" id="BAAABY010000030">
    <property type="protein sequence ID" value="GAA0473988.1"/>
    <property type="molecule type" value="Genomic_DNA"/>
</dbReference>